<evidence type="ECO:0000256" key="4">
    <source>
        <dbReference type="ARBA" id="ARBA00023239"/>
    </source>
</evidence>
<keyword evidence="2" id="KW-0408">Iron</keyword>
<dbReference type="GO" id="GO:0016829">
    <property type="term" value="F:lyase activity"/>
    <property type="evidence" value="ECO:0007669"/>
    <property type="project" value="UniProtKB-KW"/>
</dbReference>
<gene>
    <name evidence="6" type="ORF">B9Z19DRAFT_1128511</name>
</gene>
<evidence type="ECO:0000256" key="2">
    <source>
        <dbReference type="ARBA" id="ARBA00023004"/>
    </source>
</evidence>
<keyword evidence="4" id="KW-0456">Lyase</keyword>
<dbReference type="GO" id="GO:0043436">
    <property type="term" value="P:oxoacid metabolic process"/>
    <property type="evidence" value="ECO:0007669"/>
    <property type="project" value="UniProtKB-ARBA"/>
</dbReference>
<dbReference type="Pfam" id="PF00330">
    <property type="entry name" value="Aconitase"/>
    <property type="match status" value="2"/>
</dbReference>
<dbReference type="AlphaFoldDB" id="A0A2T6ZP38"/>
<evidence type="ECO:0000256" key="1">
    <source>
        <dbReference type="ARBA" id="ARBA00022723"/>
    </source>
</evidence>
<dbReference type="Proteomes" id="UP000244722">
    <property type="component" value="Unassembled WGS sequence"/>
</dbReference>
<dbReference type="Gene3D" id="3.40.1060.10">
    <property type="entry name" value="Aconitase, Domain 2"/>
    <property type="match status" value="1"/>
</dbReference>
<dbReference type="OrthoDB" id="10262323at2759"/>
<dbReference type="SUPFAM" id="SSF53732">
    <property type="entry name" value="Aconitase iron-sulfur domain"/>
    <property type="match status" value="1"/>
</dbReference>
<keyword evidence="3" id="KW-0411">Iron-sulfur</keyword>
<dbReference type="InterPro" id="IPR015931">
    <property type="entry name" value="Acnase/IPM_dHydase_lsu_aba_1/3"/>
</dbReference>
<dbReference type="PANTHER" id="PTHR43822:SF2">
    <property type="entry name" value="HOMOACONITASE, MITOCHONDRIAL"/>
    <property type="match status" value="1"/>
</dbReference>
<evidence type="ECO:0000259" key="5">
    <source>
        <dbReference type="Pfam" id="PF00330"/>
    </source>
</evidence>
<dbReference type="InterPro" id="IPR001030">
    <property type="entry name" value="Acoase/IPM_deHydtase_lsu_aba"/>
</dbReference>
<dbReference type="InterPro" id="IPR015932">
    <property type="entry name" value="Aconitase_dom2"/>
</dbReference>
<comment type="caution">
    <text evidence="6">The sequence shown here is derived from an EMBL/GenBank/DDBJ whole genome shotgun (WGS) entry which is preliminary data.</text>
</comment>
<dbReference type="PANTHER" id="PTHR43822">
    <property type="entry name" value="HOMOACONITASE, MITOCHONDRIAL-RELATED"/>
    <property type="match status" value="1"/>
</dbReference>
<evidence type="ECO:0000256" key="3">
    <source>
        <dbReference type="ARBA" id="ARBA00023014"/>
    </source>
</evidence>
<reference evidence="6 7" key="1">
    <citation type="submission" date="2017-04" db="EMBL/GenBank/DDBJ databases">
        <title>Draft genome sequence of Tuber borchii Vittad., a whitish edible truffle.</title>
        <authorList>
            <consortium name="DOE Joint Genome Institute"/>
            <person name="Murat C."/>
            <person name="Kuo A."/>
            <person name="Barry K.W."/>
            <person name="Clum A."/>
            <person name="Dockter R.B."/>
            <person name="Fauchery L."/>
            <person name="Iotti M."/>
            <person name="Kohler A."/>
            <person name="Labutti K."/>
            <person name="Lindquist E.A."/>
            <person name="Lipzen A."/>
            <person name="Ohm R.A."/>
            <person name="Wang M."/>
            <person name="Grigoriev I.V."/>
            <person name="Zambonelli A."/>
            <person name="Martin F.M."/>
        </authorList>
    </citation>
    <scope>NUCLEOTIDE SEQUENCE [LARGE SCALE GENOMIC DNA]</scope>
    <source>
        <strain evidence="6 7">Tbo3840</strain>
    </source>
</reference>
<accession>A0A2T6ZP38</accession>
<feature type="domain" description="Aconitase/3-isopropylmalate dehydratase large subunit alpha/beta/alpha" evidence="5">
    <location>
        <begin position="146"/>
        <end position="208"/>
    </location>
</feature>
<evidence type="ECO:0000313" key="6">
    <source>
        <dbReference type="EMBL" id="PUU77251.1"/>
    </source>
</evidence>
<organism evidence="6 7">
    <name type="scientific">Tuber borchii</name>
    <name type="common">White truffle</name>
    <dbReference type="NCBI Taxonomy" id="42251"/>
    <lineage>
        <taxon>Eukaryota</taxon>
        <taxon>Fungi</taxon>
        <taxon>Dikarya</taxon>
        <taxon>Ascomycota</taxon>
        <taxon>Pezizomycotina</taxon>
        <taxon>Pezizomycetes</taxon>
        <taxon>Pezizales</taxon>
        <taxon>Tuberaceae</taxon>
        <taxon>Tuber</taxon>
    </lineage>
</organism>
<dbReference type="EMBL" id="NESQ01000157">
    <property type="protein sequence ID" value="PUU77251.1"/>
    <property type="molecule type" value="Genomic_DNA"/>
</dbReference>
<dbReference type="STRING" id="42251.A0A2T6ZP38"/>
<dbReference type="GO" id="GO:0051536">
    <property type="term" value="F:iron-sulfur cluster binding"/>
    <property type="evidence" value="ECO:0007669"/>
    <property type="project" value="UniProtKB-KW"/>
</dbReference>
<feature type="domain" description="Aconitase/3-isopropylmalate dehydratase large subunit alpha/beta/alpha" evidence="5">
    <location>
        <begin position="35"/>
        <end position="116"/>
    </location>
</feature>
<dbReference type="InterPro" id="IPR050067">
    <property type="entry name" value="IPM_dehydratase_rel_enz"/>
</dbReference>
<name>A0A2T6ZP38_TUBBO</name>
<proteinExistence type="predicted"/>
<protein>
    <recommendedName>
        <fullName evidence="5">Aconitase/3-isopropylmalate dehydratase large subunit alpha/beta/alpha domain-containing protein</fullName>
    </recommendedName>
</protein>
<evidence type="ECO:0000313" key="7">
    <source>
        <dbReference type="Proteomes" id="UP000244722"/>
    </source>
</evidence>
<sequence>MHLVCDLPQGRISGSQHTEFYPRISSQFKSPTHFSLIQSYVDTSSSLSTLQNLTKKIVQRHSKIEEVAKRMGVDLCGAGRGIGHQILVEEGYTWPVTLTVARDSHSNIGDLGHLANMAGDSSSSLDGGQRCSTKGGYWKGCNYVNLSLCGHFNNDEVRNHAIEFAGSEQTLEWLKIDDSLTIANMTTKWGALRGVFPIDNELKDWMLQKAFHSCPTT</sequence>
<dbReference type="Gene3D" id="3.30.499.10">
    <property type="entry name" value="Aconitase, domain 3"/>
    <property type="match status" value="1"/>
</dbReference>
<dbReference type="GO" id="GO:0046872">
    <property type="term" value="F:metal ion binding"/>
    <property type="evidence" value="ECO:0007669"/>
    <property type="project" value="UniProtKB-KW"/>
</dbReference>
<keyword evidence="1" id="KW-0479">Metal-binding</keyword>
<keyword evidence="7" id="KW-1185">Reference proteome</keyword>
<dbReference type="InterPro" id="IPR036008">
    <property type="entry name" value="Aconitase_4Fe-4S_dom"/>
</dbReference>